<feature type="transmembrane region" description="Helical" evidence="6">
    <location>
        <begin position="173"/>
        <end position="196"/>
    </location>
</feature>
<feature type="transmembrane region" description="Helical" evidence="6">
    <location>
        <begin position="311"/>
        <end position="329"/>
    </location>
</feature>
<dbReference type="SUPFAM" id="SSF55604">
    <property type="entry name" value="Glucose permease domain IIB"/>
    <property type="match status" value="1"/>
</dbReference>
<feature type="transmembrane region" description="Helical" evidence="6">
    <location>
        <begin position="82"/>
        <end position="102"/>
    </location>
</feature>
<dbReference type="GO" id="GO:0090563">
    <property type="term" value="F:protein-phosphocysteine-sugar phosphotransferase activity"/>
    <property type="evidence" value="ECO:0007669"/>
    <property type="project" value="TreeGrafter"/>
</dbReference>
<comment type="caution">
    <text evidence="5">Lacks conserved residue(s) required for the propagation of feature annotation.</text>
</comment>
<keyword evidence="4" id="KW-0598">Phosphotransferase system</keyword>
<comment type="caution">
    <text evidence="8">The sequence shown here is derived from an EMBL/GenBank/DDBJ whole genome shotgun (WGS) entry which is preliminary data.</text>
</comment>
<proteinExistence type="predicted"/>
<evidence type="ECO:0000256" key="5">
    <source>
        <dbReference type="PROSITE-ProRule" id="PRU00421"/>
    </source>
</evidence>
<keyword evidence="2" id="KW-0762">Sugar transport</keyword>
<feature type="transmembrane region" description="Helical" evidence="6">
    <location>
        <begin position="47"/>
        <end position="70"/>
    </location>
</feature>
<evidence type="ECO:0000313" key="8">
    <source>
        <dbReference type="EMBL" id="MXQ72627.1"/>
    </source>
</evidence>
<keyword evidence="6" id="KW-1133">Transmembrane helix</keyword>
<sequence>MERWHGLLEYVQFPLKILFFGVVLLGLGSSVLNPNLNYIWQVDNEYIIRICEMLKYIGGFMIQIFPLIVFIKVLSKRFEDSVPVLIGFFGLIILYIGILFFMKTDLPTYFYNDVLGIEINFTKSKIFAEGYLVPYNMGIIPIVATYFITKFAYLRSRHHSMHGVLSFIDHDAWAMLSVFVCCLITGILFAFIWPLIVQGIEFIHNFIADDITSPINLFYYGLIDRISEILHMSDITHSAFWMGEAGGSLIDASGIKHVGDVAIWTYQATNSLDLTAGRFITPYYIMNIFMIPGFLLGYYSLVKSKRDRSRYLMFFILAVVLSILCGNTFPFEIFMLVMAPLLYVTYLIISAMLFAVFQILNVHIGYNLSGTLMTANPGSLLDLIPYFRNPDMVRSIITVLVVGIICFLLFFMLTRIYFKKFALGLLQLGNRSEVAEKVVNALGGIDNILAIESSPDKLTASLINRDLVDFEALKENGAYLILQAKEGYLIRLGNISTIVGADINHLLKQKQWKTE</sequence>
<dbReference type="EMBL" id="WUUQ01000001">
    <property type="protein sequence ID" value="MXQ72627.1"/>
    <property type="molecule type" value="Genomic_DNA"/>
</dbReference>
<evidence type="ECO:0000256" key="4">
    <source>
        <dbReference type="ARBA" id="ARBA00022683"/>
    </source>
</evidence>
<keyword evidence="1" id="KW-0813">Transport</keyword>
<gene>
    <name evidence="8" type="ORF">GSF08_01540</name>
</gene>
<reference evidence="8 9" key="1">
    <citation type="submission" date="2019-12" db="EMBL/GenBank/DDBJ databases">
        <authorList>
            <person name="Yang R."/>
        </authorList>
    </citation>
    <scope>NUCLEOTIDE SEQUENCE [LARGE SCALE GENOMIC DNA]</scope>
    <source>
        <strain evidence="8 9">DONG20-135</strain>
    </source>
</reference>
<dbReference type="PROSITE" id="PS51098">
    <property type="entry name" value="PTS_EIIB_TYPE_1"/>
    <property type="match status" value="1"/>
</dbReference>
<dbReference type="GO" id="GO:0005886">
    <property type="term" value="C:plasma membrane"/>
    <property type="evidence" value="ECO:0007669"/>
    <property type="project" value="TreeGrafter"/>
</dbReference>
<keyword evidence="9" id="KW-1185">Reference proteome</keyword>
<dbReference type="AlphaFoldDB" id="A0A6N8U9X9"/>
<evidence type="ECO:0000313" key="9">
    <source>
        <dbReference type="Proteomes" id="UP000434036"/>
    </source>
</evidence>
<keyword evidence="3" id="KW-0808">Transferase</keyword>
<dbReference type="Proteomes" id="UP000434036">
    <property type="component" value="Unassembled WGS sequence"/>
</dbReference>
<keyword evidence="6" id="KW-0472">Membrane</keyword>
<name>A0A6N8U9X9_9FIRM</name>
<evidence type="ECO:0000256" key="3">
    <source>
        <dbReference type="ARBA" id="ARBA00022679"/>
    </source>
</evidence>
<dbReference type="PANTHER" id="PTHR30009:SF8">
    <property type="entry name" value="PTS SYSTEM, IIBC COMPONENT"/>
    <property type="match status" value="1"/>
</dbReference>
<feature type="transmembrane region" description="Helical" evidence="6">
    <location>
        <begin position="280"/>
        <end position="299"/>
    </location>
</feature>
<dbReference type="GO" id="GO:0009401">
    <property type="term" value="P:phosphoenolpyruvate-dependent sugar phosphotransferase system"/>
    <property type="evidence" value="ECO:0007669"/>
    <property type="project" value="UniProtKB-KW"/>
</dbReference>
<dbReference type="InterPro" id="IPR050429">
    <property type="entry name" value="PTS_Glucose_EIICBA"/>
</dbReference>
<feature type="transmembrane region" description="Helical" evidence="6">
    <location>
        <begin position="7"/>
        <end position="27"/>
    </location>
</feature>
<dbReference type="Gene3D" id="3.30.1360.60">
    <property type="entry name" value="Glucose permease domain IIB"/>
    <property type="match status" value="1"/>
</dbReference>
<evidence type="ECO:0000256" key="1">
    <source>
        <dbReference type="ARBA" id="ARBA00022448"/>
    </source>
</evidence>
<evidence type="ECO:0000256" key="6">
    <source>
        <dbReference type="SAM" id="Phobius"/>
    </source>
</evidence>
<dbReference type="PANTHER" id="PTHR30009">
    <property type="entry name" value="CYTOCHROME C-TYPE SYNTHESIS PROTEIN AND PTS TRANSMEMBRANE COMPONENT"/>
    <property type="match status" value="1"/>
</dbReference>
<dbReference type="GO" id="GO:0008982">
    <property type="term" value="F:protein-N(PI)-phosphohistidine-sugar phosphotransferase activity"/>
    <property type="evidence" value="ECO:0007669"/>
    <property type="project" value="InterPro"/>
</dbReference>
<reference evidence="8 9" key="2">
    <citation type="submission" date="2020-01" db="EMBL/GenBank/DDBJ databases">
        <title>Clostridiaceae sp. nov. isolated from the gut of human by culturomics.</title>
        <authorList>
            <person name="Chang Y."/>
        </authorList>
    </citation>
    <scope>NUCLEOTIDE SEQUENCE [LARGE SCALE GENOMIC DNA]</scope>
    <source>
        <strain evidence="8 9">DONG20-135</strain>
    </source>
</reference>
<dbReference type="RefSeq" id="WP_160624114.1">
    <property type="nucleotide sequence ID" value="NZ_WUUQ01000001.1"/>
</dbReference>
<accession>A0A6N8U9X9</accession>
<protein>
    <recommendedName>
        <fullName evidence="7">PTS EIIB type-1 domain-containing protein</fullName>
    </recommendedName>
</protein>
<evidence type="ECO:0000259" key="7">
    <source>
        <dbReference type="PROSITE" id="PS51098"/>
    </source>
</evidence>
<feature type="transmembrane region" description="Helical" evidence="6">
    <location>
        <begin position="335"/>
        <end position="357"/>
    </location>
</feature>
<evidence type="ECO:0000256" key="2">
    <source>
        <dbReference type="ARBA" id="ARBA00022597"/>
    </source>
</evidence>
<keyword evidence="6" id="KW-0812">Transmembrane</keyword>
<feature type="transmembrane region" description="Helical" evidence="6">
    <location>
        <begin position="132"/>
        <end position="153"/>
    </location>
</feature>
<dbReference type="InterPro" id="IPR001996">
    <property type="entry name" value="PTS_IIB_1"/>
</dbReference>
<organism evidence="8 9">
    <name type="scientific">Copranaerobaculum intestinale</name>
    <dbReference type="NCBI Taxonomy" id="2692629"/>
    <lineage>
        <taxon>Bacteria</taxon>
        <taxon>Bacillati</taxon>
        <taxon>Bacillota</taxon>
        <taxon>Erysipelotrichia</taxon>
        <taxon>Erysipelotrichales</taxon>
        <taxon>Erysipelotrichaceae</taxon>
        <taxon>Copranaerobaculum</taxon>
    </lineage>
</organism>
<feature type="transmembrane region" description="Helical" evidence="6">
    <location>
        <begin position="396"/>
        <end position="418"/>
    </location>
</feature>
<dbReference type="InterPro" id="IPR036878">
    <property type="entry name" value="Glu_permease_IIB"/>
</dbReference>
<feature type="domain" description="PTS EIIB type-1" evidence="7">
    <location>
        <begin position="432"/>
        <end position="515"/>
    </location>
</feature>